<dbReference type="Gene3D" id="3.30.1520.10">
    <property type="entry name" value="Phox-like domain"/>
    <property type="match status" value="1"/>
</dbReference>
<dbReference type="Pfam" id="PF00787">
    <property type="entry name" value="PX"/>
    <property type="match status" value="1"/>
</dbReference>
<evidence type="ECO:0000313" key="3">
    <source>
        <dbReference type="EMBL" id="KAJ2900794.1"/>
    </source>
</evidence>
<dbReference type="SUPFAM" id="SSF64268">
    <property type="entry name" value="PX domain"/>
    <property type="match status" value="2"/>
</dbReference>
<dbReference type="SMART" id="SM00312">
    <property type="entry name" value="PX"/>
    <property type="match status" value="1"/>
</dbReference>
<organism evidence="3 4">
    <name type="scientific">Zalerion maritima</name>
    <dbReference type="NCBI Taxonomy" id="339359"/>
    <lineage>
        <taxon>Eukaryota</taxon>
        <taxon>Fungi</taxon>
        <taxon>Dikarya</taxon>
        <taxon>Ascomycota</taxon>
        <taxon>Pezizomycotina</taxon>
        <taxon>Sordariomycetes</taxon>
        <taxon>Lulworthiomycetidae</taxon>
        <taxon>Lulworthiales</taxon>
        <taxon>Lulworthiaceae</taxon>
        <taxon>Zalerion</taxon>
    </lineage>
</organism>
<name>A0AAD5RP81_9PEZI</name>
<dbReference type="PANTHER" id="PTHR47185">
    <property type="entry name" value="PX DOMAIN-CONTAINING PROTEIN YPR097W"/>
    <property type="match status" value="1"/>
</dbReference>
<protein>
    <submittedName>
        <fullName evidence="3">PX domain-containing protein</fullName>
    </submittedName>
</protein>
<feature type="compositionally biased region" description="Polar residues" evidence="1">
    <location>
        <begin position="343"/>
        <end position="354"/>
    </location>
</feature>
<feature type="domain" description="PX" evidence="2">
    <location>
        <begin position="226"/>
        <end position="415"/>
    </location>
</feature>
<dbReference type="Proteomes" id="UP001201980">
    <property type="component" value="Unassembled WGS sequence"/>
</dbReference>
<dbReference type="InterPro" id="IPR024555">
    <property type="entry name" value="PX-associated"/>
</dbReference>
<feature type="region of interest" description="Disordered" evidence="1">
    <location>
        <begin position="846"/>
        <end position="876"/>
    </location>
</feature>
<dbReference type="Pfam" id="PF12825">
    <property type="entry name" value="DUF3818"/>
    <property type="match status" value="1"/>
</dbReference>
<feature type="compositionally biased region" description="Polar residues" evidence="1">
    <location>
        <begin position="26"/>
        <end position="35"/>
    </location>
</feature>
<dbReference type="InterPro" id="IPR036871">
    <property type="entry name" value="PX_dom_sf"/>
</dbReference>
<sequence>MQKIMTSSTAASTSAERIQENAADAANTTKENGNTAVKLPTHSDTNGAAISSTSQDTQTLSGKQEHYLKRELIAKQVKWEISELNSPTALRRFGAPFKSNMGEVSPVDSELPILRYIFVHHVREFPFLDKAREKEFWQDKLQVFLESFASKNISSSEDRLEETKRRKLALKFQKLVELMMVSGVRTSSGFEERIRFSEMEIVDRDAIDTGVLHNIPEGHYINGIDVNVAGVRMVSIKRNIRYHNHAEFILRVKRKGELENFVARRYGDFHRLHRRLSQELPGKVLPTLPRKNKSDMKTSSNYLTLMGGGNSSEGSSASSVSTGLTGISQNNGQLSVKDHRRQGSTASGRTTPRSSIDGRLSPIPPKKQSKDEKVVLWRESQRVSLRAFLRVLLHNPQIAQTKAMEDFLSGEPVELKDEDVEDIDQRKAVDEKRIEEQKQFYEIARKRAAELDVYMEQFRQEIVEQNGLTKLFQEIKDKETIQDLSIQYQKFAEWLRIEVAATIYHLFLAEDNSPELFEQAKRIHSLVPYTIIKNVIRIANPAAVMSSVLDVFLAQPFGSRSLMQRIFSLTLNDGIRSFQKSINTLAEKIGDQVFVDKIKAYADAEEHIKLGIREEAMGEDVDLIVGILKTDLLEPPLADEQMSTVYNAYVAFNNAVENIDEDLKQGALLFSYLKQLLKLYTRQRDKAMMLNLIEEPVTLQLFRDLFTIFYEPLVRVYKSANVYNSVTDFADFVNDMIEVVDKCRDQDASADPNQTVQAFIDLCARHEHNFYKFVHEVHTHDNGLFTQLMGWTEAILEFLRHGPAGGTTDMNALFEGGVSAGSLNKAKAIEEVDKLIAWQESRKKWHQDKTRQKMAAEGTGAMDMIPGSATFKPTDFGLDDMDLQDMAYEDDSEEEEEEEEEDELDPIAAERKRRAKKQDRLRRNAGEPEKPDVTEVHKLKDNFVTMLRQVLAE</sequence>
<keyword evidence="4" id="KW-1185">Reference proteome</keyword>
<dbReference type="EMBL" id="JAKWBI020000165">
    <property type="protein sequence ID" value="KAJ2900794.1"/>
    <property type="molecule type" value="Genomic_DNA"/>
</dbReference>
<feature type="region of interest" description="Disordered" evidence="1">
    <location>
        <begin position="22"/>
        <end position="62"/>
    </location>
</feature>
<dbReference type="PANTHER" id="PTHR47185:SF1">
    <property type="entry name" value="PX DOMAIN-CONTAINING PROTEIN YPR097W"/>
    <property type="match status" value="1"/>
</dbReference>
<gene>
    <name evidence="3" type="ORF">MKZ38_002232</name>
</gene>
<feature type="compositionally biased region" description="Acidic residues" evidence="1">
    <location>
        <begin position="888"/>
        <end position="905"/>
    </location>
</feature>
<comment type="caution">
    <text evidence="3">The sequence shown here is derived from an EMBL/GenBank/DDBJ whole genome shotgun (WGS) entry which is preliminary data.</text>
</comment>
<feature type="region of interest" description="Disordered" evidence="1">
    <location>
        <begin position="283"/>
        <end position="372"/>
    </location>
</feature>
<feature type="compositionally biased region" description="Low complexity" evidence="1">
    <location>
        <begin position="312"/>
        <end position="326"/>
    </location>
</feature>
<feature type="region of interest" description="Disordered" evidence="1">
    <location>
        <begin position="888"/>
        <end position="936"/>
    </location>
</feature>
<feature type="compositionally biased region" description="Basic residues" evidence="1">
    <location>
        <begin position="911"/>
        <end position="920"/>
    </location>
</feature>
<dbReference type="InterPro" id="IPR047168">
    <property type="entry name" value="LEC1-like"/>
</dbReference>
<dbReference type="InterPro" id="IPR001683">
    <property type="entry name" value="PX_dom"/>
</dbReference>
<evidence type="ECO:0000256" key="1">
    <source>
        <dbReference type="SAM" id="MobiDB-lite"/>
    </source>
</evidence>
<feature type="compositionally biased region" description="Polar residues" evidence="1">
    <location>
        <begin position="42"/>
        <end position="62"/>
    </location>
</feature>
<dbReference type="CDD" id="cd06869">
    <property type="entry name" value="PX_UP2_fungi"/>
    <property type="match status" value="1"/>
</dbReference>
<dbReference type="InterPro" id="IPR024554">
    <property type="entry name" value="LEC1-like_C"/>
</dbReference>
<reference evidence="3" key="1">
    <citation type="submission" date="2022-07" db="EMBL/GenBank/DDBJ databases">
        <title>Draft genome sequence of Zalerion maritima ATCC 34329, a (micro)plastics degrading marine fungus.</title>
        <authorList>
            <person name="Paco A."/>
            <person name="Goncalves M.F.M."/>
            <person name="Rocha-Santos T.A.P."/>
            <person name="Alves A."/>
        </authorList>
    </citation>
    <scope>NUCLEOTIDE SEQUENCE</scope>
    <source>
        <strain evidence="3">ATCC 34329</strain>
    </source>
</reference>
<accession>A0AAD5RP81</accession>
<proteinExistence type="predicted"/>
<feature type="compositionally biased region" description="Basic and acidic residues" evidence="1">
    <location>
        <begin position="921"/>
        <end position="936"/>
    </location>
</feature>
<evidence type="ECO:0000259" key="2">
    <source>
        <dbReference type="PROSITE" id="PS50195"/>
    </source>
</evidence>
<dbReference type="GO" id="GO:0035091">
    <property type="term" value="F:phosphatidylinositol binding"/>
    <property type="evidence" value="ECO:0007669"/>
    <property type="project" value="InterPro"/>
</dbReference>
<dbReference type="Pfam" id="PF12828">
    <property type="entry name" value="PXB"/>
    <property type="match status" value="1"/>
</dbReference>
<dbReference type="PROSITE" id="PS50195">
    <property type="entry name" value="PX"/>
    <property type="match status" value="1"/>
</dbReference>
<dbReference type="AlphaFoldDB" id="A0AAD5RP81"/>
<evidence type="ECO:0000313" key="4">
    <source>
        <dbReference type="Proteomes" id="UP001201980"/>
    </source>
</evidence>